<dbReference type="OrthoDB" id="2496395at2759"/>
<evidence type="ECO:0000259" key="2">
    <source>
        <dbReference type="Pfam" id="PF20231"/>
    </source>
</evidence>
<dbReference type="Proteomes" id="UP000738359">
    <property type="component" value="Unassembled WGS sequence"/>
</dbReference>
<dbReference type="AlphaFoldDB" id="A0A9P6ITN2"/>
<feature type="domain" description="DUF6589" evidence="2">
    <location>
        <begin position="295"/>
        <end position="673"/>
    </location>
</feature>
<accession>A0A9P6ITN2</accession>
<evidence type="ECO:0000313" key="3">
    <source>
        <dbReference type="EMBL" id="KAF9947480.1"/>
    </source>
</evidence>
<feature type="compositionally biased region" description="Polar residues" evidence="1">
    <location>
        <begin position="163"/>
        <end position="178"/>
    </location>
</feature>
<feature type="region of interest" description="Disordered" evidence="1">
    <location>
        <begin position="143"/>
        <end position="198"/>
    </location>
</feature>
<gene>
    <name evidence="3" type="ORF">BGZ70_002661</name>
</gene>
<reference evidence="3" key="1">
    <citation type="journal article" date="2020" name="Fungal Divers.">
        <title>Resolving the Mortierellaceae phylogeny through synthesis of multi-gene phylogenetics and phylogenomics.</title>
        <authorList>
            <person name="Vandepol N."/>
            <person name="Liber J."/>
            <person name="Desiro A."/>
            <person name="Na H."/>
            <person name="Kennedy M."/>
            <person name="Barry K."/>
            <person name="Grigoriev I.V."/>
            <person name="Miller A.N."/>
            <person name="O'Donnell K."/>
            <person name="Stajich J.E."/>
            <person name="Bonito G."/>
        </authorList>
    </citation>
    <scope>NUCLEOTIDE SEQUENCE</scope>
    <source>
        <strain evidence="3">CK1249</strain>
    </source>
</reference>
<evidence type="ECO:0000313" key="4">
    <source>
        <dbReference type="Proteomes" id="UP000738359"/>
    </source>
</evidence>
<dbReference type="EMBL" id="JAAAHY010001660">
    <property type="protein sequence ID" value="KAF9947480.1"/>
    <property type="molecule type" value="Genomic_DNA"/>
</dbReference>
<dbReference type="Pfam" id="PF20231">
    <property type="entry name" value="DUF6589"/>
    <property type="match status" value="1"/>
</dbReference>
<name>A0A9P6ITN2_MORAP</name>
<evidence type="ECO:0000256" key="1">
    <source>
        <dbReference type="SAM" id="MobiDB-lite"/>
    </source>
</evidence>
<protein>
    <recommendedName>
        <fullName evidence="2">DUF6589 domain-containing protein</fullName>
    </recommendedName>
</protein>
<keyword evidence="4" id="KW-1185">Reference proteome</keyword>
<organism evidence="3 4">
    <name type="scientific">Mortierella alpina</name>
    <name type="common">Oleaginous fungus</name>
    <name type="synonym">Mortierella renispora</name>
    <dbReference type="NCBI Taxonomy" id="64518"/>
    <lineage>
        <taxon>Eukaryota</taxon>
        <taxon>Fungi</taxon>
        <taxon>Fungi incertae sedis</taxon>
        <taxon>Mucoromycota</taxon>
        <taxon>Mortierellomycotina</taxon>
        <taxon>Mortierellomycetes</taxon>
        <taxon>Mortierellales</taxon>
        <taxon>Mortierellaceae</taxon>
        <taxon>Mortierella</taxon>
    </lineage>
</organism>
<sequence length="775" mass="88868">MDDNDCENPFVNAFCEASMASANARAKAEAKINARPRRTKAQMRDDGNASLIAIFNVLEAQELFFRDFIIHAFNSEHAHIKSKVNQFCATDGPAAIIRHRGKKLENGKYDRSFAYAAIDIVGKRVQADLDNAIKDTSFRFPAKTMSSKKDGKPDDLDTLDPIPQSTAPRPPWISSNLDFNPEEAVQPSCDSDSDSDLDVDIRWQKEKEDGEDEEDSMWQDDESHKTPFKDPRSFIVIVGCMLVFMKSQRSNRLQTMIDNQDFFENATTGTVVVGEPLGEERVPEDPPVVPHVADVAISRDDSIYFTRAFRFHMVDNLYGWKHQLLFRSCFDIPPIKQLDTKRTEAYELAAMDIDQSTVAGNIKVLDHMRRTLNLCKGSFKDLKMIIAGDHLTVSRVQSAQQRNICEITYFDQMRWAIPVLQLFHMEMLLCSTILNTHYGNVGTPGSFAYFIPMLGRRTLNREMPCYYTADEFLRTIFSAMCTKLWRSKVGPYTRDHGKISDEAFELMINITILELTQDGDTLFEHFTITNTNAMLLIRDMAIYVEFCAAIKAGDVGRLEKILRWITVMFQAGNHSNYALELLRLEYYMQHKWSTERKDGIFSSLLMNTTGFKNHWIPSDLYQEQNNLLTKSTHATVGNKWSSMSYTTPIIRLFQQVSQHLETEFKMDRNSSFHRATSSDKDKEYVMCSLEEHNIFDEDIRPRKHESHPYATTPALDLLAEGTIKLVGGGYRRFTDRMEDENADEALAKDRNIEQIVHELDEETHRASESLKDAFK</sequence>
<proteinExistence type="predicted"/>
<dbReference type="InterPro" id="IPR046496">
    <property type="entry name" value="DUF6589"/>
</dbReference>
<comment type="caution">
    <text evidence="3">The sequence shown here is derived from an EMBL/GenBank/DDBJ whole genome shotgun (WGS) entry which is preliminary data.</text>
</comment>